<comment type="caution">
    <text evidence="2">The sequence shown here is derived from an EMBL/GenBank/DDBJ whole genome shotgun (WGS) entry which is preliminary data.</text>
</comment>
<keyword evidence="3" id="KW-1185">Reference proteome</keyword>
<dbReference type="RefSeq" id="WP_183954770.1">
    <property type="nucleotide sequence ID" value="NZ_JACHGA010000032.1"/>
</dbReference>
<evidence type="ECO:0000259" key="1">
    <source>
        <dbReference type="Pfam" id="PF20278"/>
    </source>
</evidence>
<dbReference type="AlphaFoldDB" id="A0A7W8MFR1"/>
<gene>
    <name evidence="2" type="ORF">HNR26_004854</name>
</gene>
<dbReference type="EMBL" id="JACHGA010000032">
    <property type="protein sequence ID" value="MBB5278740.1"/>
    <property type="molecule type" value="Genomic_DNA"/>
</dbReference>
<protein>
    <recommendedName>
        <fullName evidence="1">ABC-three component systems C-terminal domain-containing protein</fullName>
    </recommendedName>
</protein>
<organism evidence="2 3">
    <name type="scientific">Rhizobium rosettiformans</name>
    <dbReference type="NCBI Taxonomy" id="1368430"/>
    <lineage>
        <taxon>Bacteria</taxon>
        <taxon>Pseudomonadati</taxon>
        <taxon>Pseudomonadota</taxon>
        <taxon>Alphaproteobacteria</taxon>
        <taxon>Hyphomicrobiales</taxon>
        <taxon>Rhizobiaceae</taxon>
        <taxon>Rhizobium/Agrobacterium group</taxon>
        <taxon>Rhizobium</taxon>
    </lineage>
</organism>
<name>A0A7W8MFR1_9HYPH</name>
<dbReference type="InterPro" id="IPR046918">
    <property type="entry name" value="ABC-3C_CTD2"/>
</dbReference>
<sequence>MADWVIARRGPGRDAIRQPFENLLAGYDSEHAQWVTAFPVDSIAPKLNTATRDHFLRLSRQARLPPPRYHLDAILAAVPRSSKLWLVDNQARWSGDTPLADIATFWSDDSTQRELTVIDPPDHLGPALAHAVARLAIHSPRASFLVDVARWQPFLTTLSSASPSAADLRLPSLRALGGDPSILNSIVCAPNDLAADINRRLDSWLLEAVDRHLKRYISHAEDPGHLVSFVAAADIREQMGPTWQGWIHRFRTEPGLLPRFFGLAVCAKDDEQAGLEGTVLAGRLLLKPLIRACAVALTVATTWQVIAPRDSRPGNLRRDINGTVRSGHTCAATFIDNEDMAIMALRHAWTTEFVLLPMQSAPTAMIMEANHSLSNTSDVIPLLGQSGVGLPPWGDPVGMLVHAWPAGHRWR</sequence>
<dbReference type="Pfam" id="PF20278">
    <property type="entry name" value="CTD2"/>
    <property type="match status" value="1"/>
</dbReference>
<feature type="domain" description="ABC-three component systems C-terminal" evidence="1">
    <location>
        <begin position="89"/>
        <end position="375"/>
    </location>
</feature>
<reference evidence="2 3" key="1">
    <citation type="submission" date="2020-08" db="EMBL/GenBank/DDBJ databases">
        <title>Genomic Encyclopedia of Type Strains, Phase IV (KMG-IV): sequencing the most valuable type-strain genomes for metagenomic binning, comparative biology and taxonomic classification.</title>
        <authorList>
            <person name="Goeker M."/>
        </authorList>
    </citation>
    <scope>NUCLEOTIDE SEQUENCE [LARGE SCALE GENOMIC DNA]</scope>
    <source>
        <strain evidence="2 3">DSM 26376</strain>
    </source>
</reference>
<evidence type="ECO:0000313" key="3">
    <source>
        <dbReference type="Proteomes" id="UP000550895"/>
    </source>
</evidence>
<evidence type="ECO:0000313" key="2">
    <source>
        <dbReference type="EMBL" id="MBB5278740.1"/>
    </source>
</evidence>
<dbReference type="Proteomes" id="UP000550895">
    <property type="component" value="Unassembled WGS sequence"/>
</dbReference>
<accession>A0A7W8MFR1</accession>
<proteinExistence type="predicted"/>